<feature type="coiled-coil region" evidence="1">
    <location>
        <begin position="506"/>
        <end position="575"/>
    </location>
</feature>
<comment type="caution">
    <text evidence="2">The sequence shown here is derived from an EMBL/GenBank/DDBJ whole genome shotgun (WGS) entry which is preliminary data.</text>
</comment>
<dbReference type="EMBL" id="JAHXRI010000007">
    <property type="protein sequence ID" value="MBZ1351041.1"/>
    <property type="molecule type" value="Genomic_DNA"/>
</dbReference>
<dbReference type="RefSeq" id="WP_259661442.1">
    <property type="nucleotide sequence ID" value="NZ_JAHXRI010000007.1"/>
</dbReference>
<evidence type="ECO:0000313" key="3">
    <source>
        <dbReference type="Proteomes" id="UP000739565"/>
    </source>
</evidence>
<feature type="coiled-coil region" evidence="1">
    <location>
        <begin position="261"/>
        <end position="407"/>
    </location>
</feature>
<keyword evidence="1" id="KW-0175">Coiled coil</keyword>
<evidence type="ECO:0000313" key="2">
    <source>
        <dbReference type="EMBL" id="MBZ1351041.1"/>
    </source>
</evidence>
<reference evidence="2" key="1">
    <citation type="submission" date="2021-07" db="EMBL/GenBank/DDBJ databases">
        <title>New genus and species of the family Alcaligenaceae.</title>
        <authorList>
            <person name="Hahn M.W."/>
        </authorList>
    </citation>
    <scope>NUCLEOTIDE SEQUENCE</scope>
    <source>
        <strain evidence="2">LF4-65</strain>
    </source>
</reference>
<name>A0A953N8Z9_9BURK</name>
<sequence length="589" mass="63559">MKPLVVSLRTTSPLGGSGQSLSVWLNALAVVQRPTRIVHIGIGDGKGESCVWTDWPLTKALAIDADPQTQEVIEVQSHVIGETEGRVAYFVASNPSENGLIDPSLLRMVWPSLTLSHQVQRDSSTLDRAAAEMLDTAIDVGAEPLWLIVDALPAVSILSGGTKLLDVSSLVCVRALAEAGFRGEPAGADLAAVDRFLEEKGFIRVIYLPGLNPKVGHALYARKRSIQVKSPIESEASLQLSQVQQAAEALTVSLQQTSESLQATQAKLDVTLQERDAAQAAAEATFQERDSVRASSAALGAQLHEQTQEKEQALQQLEEAKQSTHALTASLQQSAEGLKATQAKLDATLQERDAARATLDVTLKERDAAQATSAALGAQLHEQTQEKEQALQQLEEAKQSMHALTASLQQSAEGLKATQAKLDVTLQERDASRATSAALDLQLQEQIEVKDVALNELAEINKSAEALTACLLKASEDQQVLQAKLDTTQLERDTVQASSAALGAQLKEQTQAKEQALHQLADMRQSCDALTATLKAKEIALESELLQVQRLTAENNELTHRQKLMNEELVKAEGQITLIKDLLLREQGL</sequence>
<dbReference type="Proteomes" id="UP000739565">
    <property type="component" value="Unassembled WGS sequence"/>
</dbReference>
<organism evidence="2 3">
    <name type="scientific">Zwartia hollandica</name>
    <dbReference type="NCBI Taxonomy" id="324606"/>
    <lineage>
        <taxon>Bacteria</taxon>
        <taxon>Pseudomonadati</taxon>
        <taxon>Pseudomonadota</taxon>
        <taxon>Betaproteobacteria</taxon>
        <taxon>Burkholderiales</taxon>
        <taxon>Alcaligenaceae</taxon>
        <taxon>Zwartia</taxon>
    </lineage>
</organism>
<evidence type="ECO:0000256" key="1">
    <source>
        <dbReference type="SAM" id="Coils"/>
    </source>
</evidence>
<protein>
    <submittedName>
        <fullName evidence="2">Uncharacterized protein</fullName>
    </submittedName>
</protein>
<keyword evidence="3" id="KW-1185">Reference proteome</keyword>
<accession>A0A953N8Z9</accession>
<proteinExistence type="predicted"/>
<dbReference type="AlphaFoldDB" id="A0A953N8Z9"/>
<gene>
    <name evidence="2" type="ORF">KZZ10_10325</name>
</gene>